<evidence type="ECO:0000313" key="4">
    <source>
        <dbReference type="Proteomes" id="UP000034034"/>
    </source>
</evidence>
<dbReference type="InterPro" id="IPR043148">
    <property type="entry name" value="TagF_C"/>
</dbReference>
<accession>A0A0F7CNH4</accession>
<organism evidence="3 4">
    <name type="scientific">Streptomyces xiamenensis</name>
    <dbReference type="NCBI Taxonomy" id="408015"/>
    <lineage>
        <taxon>Bacteria</taxon>
        <taxon>Bacillati</taxon>
        <taxon>Actinomycetota</taxon>
        <taxon>Actinomycetes</taxon>
        <taxon>Kitasatosporales</taxon>
        <taxon>Streptomycetaceae</taxon>
        <taxon>Streptomyces</taxon>
    </lineage>
</organism>
<dbReference type="Proteomes" id="UP000034034">
    <property type="component" value="Chromosome"/>
</dbReference>
<name>A0A0F7CNH4_9ACTN</name>
<keyword evidence="4" id="KW-1185">Reference proteome</keyword>
<dbReference type="AlphaFoldDB" id="A0A0F7CNH4"/>
<feature type="transmembrane region" description="Helical" evidence="2">
    <location>
        <begin position="178"/>
        <end position="199"/>
    </location>
</feature>
<gene>
    <name evidence="3" type="ORF">SXIM_15320</name>
</gene>
<dbReference type="PATRIC" id="fig|408015.6.peg.1568"/>
<evidence type="ECO:0000256" key="2">
    <source>
        <dbReference type="SAM" id="Phobius"/>
    </source>
</evidence>
<dbReference type="EMBL" id="CP009922">
    <property type="protein sequence ID" value="AKG42916.1"/>
    <property type="molecule type" value="Genomic_DNA"/>
</dbReference>
<keyword evidence="2" id="KW-0812">Transmembrane</keyword>
<protein>
    <submittedName>
        <fullName evidence="3">Membrane protein</fullName>
    </submittedName>
</protein>
<keyword evidence="2" id="KW-0472">Membrane</keyword>
<proteinExistence type="predicted"/>
<sequence length="693" mass="76357">MLAGLIGRGGRWPSILLVVYVVSAAALSATVVDGNEAVFFTALVLNYAADWALRKRGRYFNRLMRRFGFGERIRELYRLLLLVALALSQELPGVRILAVCAAVLFLANSCQQPLVSFRVRRRNLPVAALNMDMGALARRIPDLPSSSLLSPRGLSRIPGPELLLAAGAAAVVAGADEAWMLLAALAPLPVLISLVHAAWHAFRNLRLPDPAEVLDVVNRNLAEYRPEVALYFTFAAGGQDFMYQVNMWVDAMEKMDRRGVIILRETAAMRGLEQTRLPVVCVRKADDLAQLDLSDVRVAFYPGNAGKNVHMLQRAEIQHVFIGHGDSDKLASSNRVSRVFDEIWVAGKAGRDRYQRVRHAISDSSIVEVGRPQLSEVRPAGERLVGERGTGEGLTVLYGPTWEGWTDDACHTSVIPMGEAIIGGLLEQGDVRVIYKPHPLTGKRSAEAAAADALIERLLTEDNVRRAARRDPARVAETERELARLEARMAELSGAVIDGDRLQRTRDARVPERDLRAEIEVIRQAWSELFWSDDYQGGQHLIVKGRLPSLYDCFNHADLLISDMSSVISDFVASRKPYVVTNAEDMDPQEYRLQNPTAGAAYLLGSECEELSEILGRVRGPVGADPMARRRTQLKEYLLGADEPSSTERFNGAVEALYQKGLRAFPLGTTAEPVPASPDYTDVLPGARVGTTR</sequence>
<dbReference type="RefSeq" id="WP_046723368.1">
    <property type="nucleotide sequence ID" value="NZ_CP009922.3"/>
</dbReference>
<evidence type="ECO:0000313" key="3">
    <source>
        <dbReference type="EMBL" id="AKG42916.1"/>
    </source>
</evidence>
<dbReference type="Gene3D" id="3.40.50.12580">
    <property type="match status" value="1"/>
</dbReference>
<dbReference type="KEGG" id="sxi:SXIM_15320"/>
<feature type="transmembrane region" description="Helical" evidence="2">
    <location>
        <begin position="37"/>
        <end position="55"/>
    </location>
</feature>
<keyword evidence="2" id="KW-1133">Transmembrane helix</keyword>
<feature type="transmembrane region" description="Helical" evidence="2">
    <location>
        <begin position="12"/>
        <end position="31"/>
    </location>
</feature>
<dbReference type="STRING" id="408015.SXIM_15320"/>
<feature type="region of interest" description="Disordered" evidence="1">
    <location>
        <begin position="671"/>
        <end position="693"/>
    </location>
</feature>
<evidence type="ECO:0000256" key="1">
    <source>
        <dbReference type="SAM" id="MobiDB-lite"/>
    </source>
</evidence>
<dbReference type="HOGENOM" id="CLU_023991_1_0_11"/>
<reference evidence="3" key="1">
    <citation type="submission" date="2019-08" db="EMBL/GenBank/DDBJ databases">
        <title>Complete genome sequence of a mangrove-derived Streptomyces xiamenensis.</title>
        <authorList>
            <person name="Xu J."/>
        </authorList>
    </citation>
    <scope>NUCLEOTIDE SEQUENCE</scope>
    <source>
        <strain evidence="3">318</strain>
    </source>
</reference>